<dbReference type="AlphaFoldDB" id="A0A2U2MRH2"/>
<dbReference type="PANTHER" id="PTHR33653:SF1">
    <property type="entry name" value="RIBONUCLEASE VAPC2"/>
    <property type="match status" value="1"/>
</dbReference>
<keyword evidence="3" id="KW-0540">Nuclease</keyword>
<dbReference type="InterPro" id="IPR029060">
    <property type="entry name" value="PIN-like_dom_sf"/>
</dbReference>
<evidence type="ECO:0000313" key="9">
    <source>
        <dbReference type="Proteomes" id="UP000245753"/>
    </source>
</evidence>
<evidence type="ECO:0008006" key="10">
    <source>
        <dbReference type="Google" id="ProtNLM"/>
    </source>
</evidence>
<evidence type="ECO:0000256" key="7">
    <source>
        <dbReference type="ARBA" id="ARBA00038093"/>
    </source>
</evidence>
<proteinExistence type="inferred from homology"/>
<dbReference type="Gene3D" id="3.40.50.1010">
    <property type="entry name" value="5'-nuclease"/>
    <property type="match status" value="1"/>
</dbReference>
<evidence type="ECO:0000256" key="1">
    <source>
        <dbReference type="ARBA" id="ARBA00001946"/>
    </source>
</evidence>
<dbReference type="InterPro" id="IPR050556">
    <property type="entry name" value="Type_II_TA_system_RNase"/>
</dbReference>
<evidence type="ECO:0000256" key="5">
    <source>
        <dbReference type="ARBA" id="ARBA00022801"/>
    </source>
</evidence>
<reference evidence="8 9" key="1">
    <citation type="journal article" date="2018" name="Int. J. Syst. Evol. Microbiol.">
        <title>Bifidobacterium catulorum sp. nov., a novel taxon from the faeces of the baby common marmoset (Callithrix jacchus).</title>
        <authorList>
            <person name="Modesto M."/>
            <person name="Michelini S."/>
            <person name="Oki K."/>
            <person name="Biavati B."/>
            <person name="Watanabe K."/>
            <person name="Mattarelli P."/>
        </authorList>
    </citation>
    <scope>NUCLEOTIDE SEQUENCE [LARGE SCALE GENOMIC DNA]</scope>
    <source>
        <strain evidence="8 9">MRM 8.19</strain>
    </source>
</reference>
<evidence type="ECO:0000256" key="6">
    <source>
        <dbReference type="ARBA" id="ARBA00022842"/>
    </source>
</evidence>
<evidence type="ECO:0000256" key="4">
    <source>
        <dbReference type="ARBA" id="ARBA00022723"/>
    </source>
</evidence>
<dbReference type="PANTHER" id="PTHR33653">
    <property type="entry name" value="RIBONUCLEASE VAPC2"/>
    <property type="match status" value="1"/>
</dbReference>
<comment type="cofactor">
    <cofactor evidence="1">
        <name>Mg(2+)</name>
        <dbReference type="ChEBI" id="CHEBI:18420"/>
    </cofactor>
</comment>
<comment type="caution">
    <text evidence="8">The sequence shown here is derived from an EMBL/GenBank/DDBJ whole genome shotgun (WGS) entry which is preliminary data.</text>
</comment>
<dbReference type="EMBL" id="QFFN01000022">
    <property type="protein sequence ID" value="PWG59433.1"/>
    <property type="molecule type" value="Genomic_DNA"/>
</dbReference>
<sequence>MHISLPMRRENGHTEPDGSVMQWWRSRNTHELMITSITVSELYLGVRLMPALQYSRIVADRRKAGRTIGVQDAMIVAIAKSRGAALATRNVRNFEDTGVELVNPWERN</sequence>
<dbReference type="SUPFAM" id="SSF88723">
    <property type="entry name" value="PIN domain-like"/>
    <property type="match status" value="1"/>
</dbReference>
<gene>
    <name evidence="8" type="ORF">DF200_07795</name>
</gene>
<dbReference type="OrthoDB" id="9804823at2"/>
<evidence type="ECO:0000256" key="3">
    <source>
        <dbReference type="ARBA" id="ARBA00022722"/>
    </source>
</evidence>
<name>A0A2U2MRH2_9BIFI</name>
<protein>
    <recommendedName>
        <fullName evidence="10">PIN domain-containing protein</fullName>
    </recommendedName>
</protein>
<dbReference type="GO" id="GO:0016787">
    <property type="term" value="F:hydrolase activity"/>
    <property type="evidence" value="ECO:0007669"/>
    <property type="project" value="UniProtKB-KW"/>
</dbReference>
<comment type="similarity">
    <text evidence="7">Belongs to the PINc/VapC protein family.</text>
</comment>
<evidence type="ECO:0000313" key="8">
    <source>
        <dbReference type="EMBL" id="PWG59433.1"/>
    </source>
</evidence>
<dbReference type="GO" id="GO:0046872">
    <property type="term" value="F:metal ion binding"/>
    <property type="evidence" value="ECO:0007669"/>
    <property type="project" value="UniProtKB-KW"/>
</dbReference>
<keyword evidence="6" id="KW-0460">Magnesium</keyword>
<keyword evidence="4" id="KW-0479">Metal-binding</keyword>
<dbReference type="GO" id="GO:0004518">
    <property type="term" value="F:nuclease activity"/>
    <property type="evidence" value="ECO:0007669"/>
    <property type="project" value="UniProtKB-KW"/>
</dbReference>
<dbReference type="Proteomes" id="UP000245753">
    <property type="component" value="Unassembled WGS sequence"/>
</dbReference>
<keyword evidence="2" id="KW-1277">Toxin-antitoxin system</keyword>
<accession>A0A2U2MRH2</accession>
<keyword evidence="9" id="KW-1185">Reference proteome</keyword>
<evidence type="ECO:0000256" key="2">
    <source>
        <dbReference type="ARBA" id="ARBA00022649"/>
    </source>
</evidence>
<organism evidence="8 9">
    <name type="scientific">Bifidobacterium catulorum</name>
    <dbReference type="NCBI Taxonomy" id="1630173"/>
    <lineage>
        <taxon>Bacteria</taxon>
        <taxon>Bacillati</taxon>
        <taxon>Actinomycetota</taxon>
        <taxon>Actinomycetes</taxon>
        <taxon>Bifidobacteriales</taxon>
        <taxon>Bifidobacteriaceae</taxon>
        <taxon>Bifidobacterium</taxon>
    </lineage>
</organism>
<keyword evidence="5" id="KW-0378">Hydrolase</keyword>